<evidence type="ECO:0000256" key="4">
    <source>
        <dbReference type="ARBA" id="ARBA00022698"/>
    </source>
</evidence>
<dbReference type="InterPro" id="IPR000243">
    <property type="entry name" value="Pept_T1A_subB"/>
</dbReference>
<dbReference type="Gene3D" id="3.60.20.10">
    <property type="entry name" value="Glutamine Phosphoribosylpyrophosphate, subunit 1, domain 1"/>
    <property type="match status" value="1"/>
</dbReference>
<dbReference type="PANTHER" id="PTHR32194:SF0">
    <property type="entry name" value="ATP-DEPENDENT PROTEASE SUBUNIT HSLV"/>
    <property type="match status" value="1"/>
</dbReference>
<dbReference type="RefSeq" id="WP_209707637.1">
    <property type="nucleotide sequence ID" value="NZ_JAGIOO010000001.1"/>
</dbReference>
<feature type="coiled-coil region" evidence="11">
    <location>
        <begin position="182"/>
        <end position="209"/>
    </location>
</feature>
<keyword evidence="3 9" id="KW-0645">Protease</keyword>
<dbReference type="Pfam" id="PF00227">
    <property type="entry name" value="Proteasome"/>
    <property type="match status" value="1"/>
</dbReference>
<comment type="caution">
    <text evidence="12">The sequence shown here is derived from an EMBL/GenBank/DDBJ whole genome shotgun (WGS) entry which is preliminary data.</text>
</comment>
<dbReference type="EMBL" id="JAGIOO010000001">
    <property type="protein sequence ID" value="MBP2478684.1"/>
    <property type="molecule type" value="Genomic_DNA"/>
</dbReference>
<dbReference type="InterPro" id="IPR022483">
    <property type="entry name" value="PSB_actinobac"/>
</dbReference>
<organism evidence="12 13">
    <name type="scientific">Crossiella equi</name>
    <dbReference type="NCBI Taxonomy" id="130796"/>
    <lineage>
        <taxon>Bacteria</taxon>
        <taxon>Bacillati</taxon>
        <taxon>Actinomycetota</taxon>
        <taxon>Actinomycetes</taxon>
        <taxon>Pseudonocardiales</taxon>
        <taxon>Pseudonocardiaceae</taxon>
        <taxon>Crossiella</taxon>
    </lineage>
</organism>
<evidence type="ECO:0000256" key="5">
    <source>
        <dbReference type="ARBA" id="ARBA00022801"/>
    </source>
</evidence>
<evidence type="ECO:0000256" key="8">
    <source>
        <dbReference type="ARBA" id="ARBA00023145"/>
    </source>
</evidence>
<dbReference type="GO" id="GO:0000502">
    <property type="term" value="C:proteasome complex"/>
    <property type="evidence" value="ECO:0007669"/>
    <property type="project" value="UniProtKB-KW"/>
</dbReference>
<dbReference type="InterPro" id="IPR029055">
    <property type="entry name" value="Ntn_hydrolases_N"/>
</dbReference>
<dbReference type="NCBIfam" id="TIGR03690">
    <property type="entry name" value="20S_bact_beta"/>
    <property type="match status" value="1"/>
</dbReference>
<reference evidence="12 13" key="1">
    <citation type="submission" date="2021-03" db="EMBL/GenBank/DDBJ databases">
        <title>Sequencing the genomes of 1000 actinobacteria strains.</title>
        <authorList>
            <person name="Klenk H.-P."/>
        </authorList>
    </citation>
    <scope>NUCLEOTIDE SEQUENCE [LARGE SCALE GENOMIC DNA]</scope>
    <source>
        <strain evidence="12 13">DSM 44580</strain>
    </source>
</reference>
<feature type="propeptide" id="PRO_5044927893" description="Removed in mature form; by autocatalysis" evidence="9">
    <location>
        <begin position="1"/>
        <end position="36"/>
    </location>
</feature>
<evidence type="ECO:0000256" key="10">
    <source>
        <dbReference type="NCBIfam" id="TIGR03690"/>
    </source>
</evidence>
<comment type="activity regulation">
    <text evidence="9">The formation of the proteasomal ATPase ARC-20S proteasome complex, likely via the docking of the C-termini of ARC into the intersubunit pockets in the alpha-rings, may trigger opening of the gate for substrate entry. Interconversion between the open-gate and close-gate conformations leads to a dynamic regulation of the 20S proteasome proteolysis activity.</text>
</comment>
<evidence type="ECO:0000256" key="3">
    <source>
        <dbReference type="ARBA" id="ARBA00022670"/>
    </source>
</evidence>
<feature type="active site" description="Nucleophile" evidence="9">
    <location>
        <position position="37"/>
    </location>
</feature>
<keyword evidence="8 9" id="KW-0865">Zymogen</keyword>
<evidence type="ECO:0000256" key="11">
    <source>
        <dbReference type="SAM" id="Coils"/>
    </source>
</evidence>
<dbReference type="InterPro" id="IPR023333">
    <property type="entry name" value="Proteasome_suB-type"/>
</dbReference>
<dbReference type="HAMAP" id="MF_02113_B">
    <property type="entry name" value="Proteasome_B_B"/>
    <property type="match status" value="1"/>
</dbReference>
<keyword evidence="6 9" id="KW-0068">Autocatalytic cleavage</keyword>
<dbReference type="GO" id="GO:0016787">
    <property type="term" value="F:hydrolase activity"/>
    <property type="evidence" value="ECO:0007669"/>
    <property type="project" value="UniProtKB-KW"/>
</dbReference>
<dbReference type="PROSITE" id="PS51476">
    <property type="entry name" value="PROTEASOME_BETA_2"/>
    <property type="match status" value="1"/>
</dbReference>
<sequence length="262" mass="28254">MIDMADTSFLRYLQAEAPHLLPWHTLPKSPVEAPHGTTVLALVFDGGVLMAGDRRATAGHLIAQRDLAKVRQADEHSVVAFAGTVGIAVELVRLFQVELEHYEKIEGVSLTLEGKANQLNSMVKANFGLARAGLVAIPLYAGYDLDRGIGRIFSYEVIGGRTEEHRYAAEGSGSLFAKGTLKKLYREDLTEAQAARAALEALYDAADDDTATGGPDLVRRIYPQLTVVTAEGFRAYSDEEAEALAQTVVAARAERPGGPSFL</sequence>
<dbReference type="CDD" id="cd01906">
    <property type="entry name" value="proteasome_protease_HslV"/>
    <property type="match status" value="1"/>
</dbReference>
<keyword evidence="13" id="KW-1185">Reference proteome</keyword>
<dbReference type="PANTHER" id="PTHR32194">
    <property type="entry name" value="METALLOPROTEASE TLDD"/>
    <property type="match status" value="1"/>
</dbReference>
<keyword evidence="5 9" id="KW-0378">Hydrolase</keyword>
<keyword evidence="11" id="KW-0175">Coiled coil</keyword>
<keyword evidence="7 9" id="KW-0647">Proteasome</keyword>
<dbReference type="Proteomes" id="UP001519363">
    <property type="component" value="Unassembled WGS sequence"/>
</dbReference>
<accession>A0ABS5AQ52</accession>
<evidence type="ECO:0000256" key="2">
    <source>
        <dbReference type="ARBA" id="ARBA00022490"/>
    </source>
</evidence>
<keyword evidence="2 9" id="KW-0963">Cytoplasm</keyword>
<comment type="catalytic activity">
    <reaction evidence="1 9">
        <text>Cleavage of peptide bonds with very broad specificity.</text>
        <dbReference type="EC" id="3.4.25.1"/>
    </reaction>
</comment>
<protein>
    <recommendedName>
        <fullName evidence="9 10">Proteasome subunit beta</fullName>
        <ecNumber evidence="9 10">3.4.25.1</ecNumber>
    </recommendedName>
    <alternativeName>
        <fullName evidence="9">20S proteasome beta subunit</fullName>
    </alternativeName>
    <alternativeName>
        <fullName evidence="9">Proteasome core protein PrcB</fullName>
    </alternativeName>
</protein>
<dbReference type="EC" id="3.4.25.1" evidence="9 10"/>
<comment type="similarity">
    <text evidence="9">Belongs to the peptidase T1B family.</text>
</comment>
<dbReference type="InterPro" id="IPR001353">
    <property type="entry name" value="Proteasome_sua/b"/>
</dbReference>
<proteinExistence type="inferred from homology"/>
<gene>
    <name evidence="9" type="primary">prcB</name>
    <name evidence="12" type="ORF">JOF53_007556</name>
</gene>
<comment type="subunit">
    <text evidence="9">The 20S proteasome core is composed of 14 alpha and 14 beta subunits that assemble into four stacked heptameric rings, resulting in a barrel-shaped structure. The two inner rings, each composed of seven catalytic beta subunits, are sandwiched by two outer rings, each composed of seven alpha subunits. The catalytic chamber with the active sites is on the inside of the barrel. Has a gated structure, the ends of the cylinder being occluded by the N-termini of the alpha-subunits. Is capped by the proteasome-associated ATPase, ARC.</text>
</comment>
<evidence type="ECO:0000313" key="12">
    <source>
        <dbReference type="EMBL" id="MBP2478684.1"/>
    </source>
</evidence>
<keyword evidence="4 9" id="KW-0888">Threonine protease</keyword>
<dbReference type="PRINTS" id="PR00141">
    <property type="entry name" value="PROTEASOME"/>
</dbReference>
<comment type="subcellular location">
    <subcellularLocation>
        <location evidence="9">Cytoplasm</location>
    </subcellularLocation>
</comment>
<comment type="pathway">
    <text evidence="9">Protein degradation; proteasomal Pup-dependent pathway.</text>
</comment>
<dbReference type="SUPFAM" id="SSF56235">
    <property type="entry name" value="N-terminal nucleophile aminohydrolases (Ntn hydrolases)"/>
    <property type="match status" value="1"/>
</dbReference>
<evidence type="ECO:0000256" key="1">
    <source>
        <dbReference type="ARBA" id="ARBA00001198"/>
    </source>
</evidence>
<evidence type="ECO:0000256" key="6">
    <source>
        <dbReference type="ARBA" id="ARBA00022813"/>
    </source>
</evidence>
<evidence type="ECO:0000256" key="9">
    <source>
        <dbReference type="HAMAP-Rule" id="MF_02113"/>
    </source>
</evidence>
<name>A0ABS5AQ52_9PSEU</name>
<evidence type="ECO:0000256" key="7">
    <source>
        <dbReference type="ARBA" id="ARBA00022942"/>
    </source>
</evidence>
<feature type="chain" id="PRO_5044927892" description="Proteasome subunit beta" evidence="9">
    <location>
        <begin position="37"/>
        <end position="262"/>
    </location>
</feature>
<comment type="function">
    <text evidence="9">Component of the proteasome core, a large protease complex with broad specificity involved in protein degradation.</text>
</comment>
<evidence type="ECO:0000313" key="13">
    <source>
        <dbReference type="Proteomes" id="UP001519363"/>
    </source>
</evidence>